<proteinExistence type="inferred from homology"/>
<accession>A0AAF3FGX5</accession>
<dbReference type="InterPro" id="IPR027417">
    <property type="entry name" value="P-loop_NTPase"/>
</dbReference>
<evidence type="ECO:0000256" key="2">
    <source>
        <dbReference type="ARBA" id="ARBA00022705"/>
    </source>
</evidence>
<dbReference type="InterPro" id="IPR049945">
    <property type="entry name" value="AAA_22"/>
</dbReference>
<dbReference type="Gene3D" id="3.40.50.300">
    <property type="entry name" value="P-loop containing nucleotide triphosphate hydrolases"/>
    <property type="match status" value="1"/>
</dbReference>
<dbReference type="InterPro" id="IPR050311">
    <property type="entry name" value="ORC1/CDC6"/>
</dbReference>
<keyword evidence="2" id="KW-0235">DNA replication</keyword>
<reference evidence="5" key="1">
    <citation type="submission" date="2024-02" db="UniProtKB">
        <authorList>
            <consortium name="WormBaseParasite"/>
        </authorList>
    </citation>
    <scope>IDENTIFICATION</scope>
</reference>
<organism evidence="4 5">
    <name type="scientific">Mesorhabditis belari</name>
    <dbReference type="NCBI Taxonomy" id="2138241"/>
    <lineage>
        <taxon>Eukaryota</taxon>
        <taxon>Metazoa</taxon>
        <taxon>Ecdysozoa</taxon>
        <taxon>Nematoda</taxon>
        <taxon>Chromadorea</taxon>
        <taxon>Rhabditida</taxon>
        <taxon>Rhabditina</taxon>
        <taxon>Rhabditomorpha</taxon>
        <taxon>Rhabditoidea</taxon>
        <taxon>Rhabditidae</taxon>
        <taxon>Mesorhabditinae</taxon>
        <taxon>Mesorhabditis</taxon>
    </lineage>
</organism>
<dbReference type="AlphaFoldDB" id="A0AAF3FGX5"/>
<dbReference type="Gene3D" id="1.10.8.60">
    <property type="match status" value="1"/>
</dbReference>
<dbReference type="SMART" id="SM00382">
    <property type="entry name" value="AAA"/>
    <property type="match status" value="1"/>
</dbReference>
<dbReference type="GO" id="GO:0016887">
    <property type="term" value="F:ATP hydrolysis activity"/>
    <property type="evidence" value="ECO:0007669"/>
    <property type="project" value="InterPro"/>
</dbReference>
<dbReference type="GO" id="GO:0006270">
    <property type="term" value="P:DNA replication initiation"/>
    <property type="evidence" value="ECO:0007669"/>
    <property type="project" value="TreeGrafter"/>
</dbReference>
<dbReference type="GO" id="GO:0033314">
    <property type="term" value="P:mitotic DNA replication checkpoint signaling"/>
    <property type="evidence" value="ECO:0007669"/>
    <property type="project" value="TreeGrafter"/>
</dbReference>
<evidence type="ECO:0000256" key="1">
    <source>
        <dbReference type="ARBA" id="ARBA00006184"/>
    </source>
</evidence>
<name>A0AAF3FGX5_9BILA</name>
<feature type="domain" description="AAA+ ATPase" evidence="3">
    <location>
        <begin position="27"/>
        <end position="162"/>
    </location>
</feature>
<dbReference type="CDD" id="cd00009">
    <property type="entry name" value="AAA"/>
    <property type="match status" value="1"/>
</dbReference>
<dbReference type="Pfam" id="PF13401">
    <property type="entry name" value="AAA_22"/>
    <property type="match status" value="1"/>
</dbReference>
<keyword evidence="4" id="KW-1185">Reference proteome</keyword>
<dbReference type="GO" id="GO:0003688">
    <property type="term" value="F:DNA replication origin binding"/>
    <property type="evidence" value="ECO:0007669"/>
    <property type="project" value="TreeGrafter"/>
</dbReference>
<sequence length="341" mass="37164">MVTALKGREKEFDTICDNVRKAIATSQPITFYLSGLPGTGKTATVYRVIEALSDVTTSVFINCASVNTLKDLTTALISPAESPKKKTRGRPPSLAKIAEALSKPMLVILDEIDHLSSSTLLYSVFRWPQEVSWKLIVIGIANSIDLTERLLPKLKLTIPPITLPFAPYNKDQLKDIIAEKLQDENSMDKTSLELCARKIAAVSGDARSAVRVIKQAKSVTATPTTREVLGVLNSVYASPLSRARLPLQSQVLLAVCLRISNNKKTALTRFALYNAYSKACTELNIPAVKGDDLETAWGNIESQSLASVDKAGRIRLQIDASTARSVIANSHMISQIDDLNL</sequence>
<protein>
    <submittedName>
        <fullName evidence="5">AAA+ ATPase domain-containing protein</fullName>
    </submittedName>
</protein>
<comment type="similarity">
    <text evidence="1">Belongs to the CDC6/cdc18 family.</text>
</comment>
<dbReference type="WBParaSite" id="MBELARI_LOCUS5310">
    <property type="protein sequence ID" value="MBELARI_LOCUS5310"/>
    <property type="gene ID" value="MBELARI_LOCUS5310"/>
</dbReference>
<evidence type="ECO:0000259" key="3">
    <source>
        <dbReference type="SMART" id="SM00382"/>
    </source>
</evidence>
<dbReference type="SUPFAM" id="SSF52540">
    <property type="entry name" value="P-loop containing nucleoside triphosphate hydrolases"/>
    <property type="match status" value="1"/>
</dbReference>
<dbReference type="Proteomes" id="UP000887575">
    <property type="component" value="Unassembled WGS sequence"/>
</dbReference>
<dbReference type="PANTHER" id="PTHR10763">
    <property type="entry name" value="CELL DIVISION CONTROL PROTEIN 6-RELATED"/>
    <property type="match status" value="1"/>
</dbReference>
<dbReference type="GO" id="GO:0005634">
    <property type="term" value="C:nucleus"/>
    <property type="evidence" value="ECO:0007669"/>
    <property type="project" value="TreeGrafter"/>
</dbReference>
<evidence type="ECO:0000313" key="5">
    <source>
        <dbReference type="WBParaSite" id="MBELARI_LOCUS5310"/>
    </source>
</evidence>
<evidence type="ECO:0000313" key="4">
    <source>
        <dbReference type="Proteomes" id="UP000887575"/>
    </source>
</evidence>
<dbReference type="PANTHER" id="PTHR10763:SF26">
    <property type="entry name" value="CELL DIVISION CONTROL PROTEIN 6 HOMOLOG"/>
    <property type="match status" value="1"/>
</dbReference>
<dbReference type="InterPro" id="IPR003593">
    <property type="entry name" value="AAA+_ATPase"/>
</dbReference>